<comment type="caution">
    <text evidence="2">The sequence shown here is derived from an EMBL/GenBank/DDBJ whole genome shotgun (WGS) entry which is preliminary data.</text>
</comment>
<name>A0A218Z396_9HELO</name>
<dbReference type="EMBL" id="MZNU01000252">
    <property type="protein sequence ID" value="OWP02100.1"/>
    <property type="molecule type" value="Genomic_DNA"/>
</dbReference>
<sequence>MRRAGGYSAWVARSHDRDTTYDMPVWGKKRSVSNPGGLCPKEFIRRRVSGERGELPPGLAAGTRRGDLVRPPAGKSDRVGPITPHRHRITLHLAPPRGTARATSAAGAPSDADAPGTRLRPENNPAPDLRGTVIPRYFCLCLCLAAAAQNRVAASIRVFLGT</sequence>
<keyword evidence="3" id="KW-1185">Reference proteome</keyword>
<feature type="region of interest" description="Disordered" evidence="1">
    <location>
        <begin position="50"/>
        <end position="127"/>
    </location>
</feature>
<dbReference type="InParanoid" id="A0A218Z396"/>
<reference evidence="2 3" key="1">
    <citation type="submission" date="2017-04" db="EMBL/GenBank/DDBJ databases">
        <title>Draft genome sequence of Marssonina coronaria NL1: causal agent of apple blotch.</title>
        <authorList>
            <person name="Cheng Q."/>
        </authorList>
    </citation>
    <scope>NUCLEOTIDE SEQUENCE [LARGE SCALE GENOMIC DNA]</scope>
    <source>
        <strain evidence="2 3">NL1</strain>
    </source>
</reference>
<accession>A0A218Z396</accession>
<proteinExistence type="predicted"/>
<organism evidence="2 3">
    <name type="scientific">Diplocarpon coronariae</name>
    <dbReference type="NCBI Taxonomy" id="2795749"/>
    <lineage>
        <taxon>Eukaryota</taxon>
        <taxon>Fungi</taxon>
        <taxon>Dikarya</taxon>
        <taxon>Ascomycota</taxon>
        <taxon>Pezizomycotina</taxon>
        <taxon>Leotiomycetes</taxon>
        <taxon>Helotiales</taxon>
        <taxon>Drepanopezizaceae</taxon>
        <taxon>Diplocarpon</taxon>
    </lineage>
</organism>
<feature type="compositionally biased region" description="Low complexity" evidence="1">
    <location>
        <begin position="94"/>
        <end position="115"/>
    </location>
</feature>
<gene>
    <name evidence="2" type="ORF">B2J93_1572</name>
</gene>
<evidence type="ECO:0000313" key="2">
    <source>
        <dbReference type="EMBL" id="OWP02100.1"/>
    </source>
</evidence>
<protein>
    <submittedName>
        <fullName evidence="2">Uncharacterized protein</fullName>
    </submittedName>
</protein>
<dbReference type="AlphaFoldDB" id="A0A218Z396"/>
<evidence type="ECO:0000256" key="1">
    <source>
        <dbReference type="SAM" id="MobiDB-lite"/>
    </source>
</evidence>
<dbReference type="Proteomes" id="UP000242519">
    <property type="component" value="Unassembled WGS sequence"/>
</dbReference>
<evidence type="ECO:0000313" key="3">
    <source>
        <dbReference type="Proteomes" id="UP000242519"/>
    </source>
</evidence>